<organism evidence="5 6">
    <name type="scientific">Smittium mucronatum</name>
    <dbReference type="NCBI Taxonomy" id="133383"/>
    <lineage>
        <taxon>Eukaryota</taxon>
        <taxon>Fungi</taxon>
        <taxon>Fungi incertae sedis</taxon>
        <taxon>Zoopagomycota</taxon>
        <taxon>Kickxellomycotina</taxon>
        <taxon>Harpellomycetes</taxon>
        <taxon>Harpellales</taxon>
        <taxon>Legeriomycetaceae</taxon>
        <taxon>Smittium</taxon>
    </lineage>
</organism>
<dbReference type="Proteomes" id="UP000187455">
    <property type="component" value="Unassembled WGS sequence"/>
</dbReference>
<evidence type="ECO:0000256" key="1">
    <source>
        <dbReference type="ARBA" id="ARBA00022741"/>
    </source>
</evidence>
<accession>A0A1R0H917</accession>
<dbReference type="Pfam" id="PF01591">
    <property type="entry name" value="6PF2K"/>
    <property type="match status" value="1"/>
</dbReference>
<dbReference type="Gene3D" id="3.40.50.300">
    <property type="entry name" value="P-loop containing nucleotide triphosphate hydrolases"/>
    <property type="match status" value="1"/>
</dbReference>
<dbReference type="CDD" id="cd07067">
    <property type="entry name" value="HP_PGM_like"/>
    <property type="match status" value="1"/>
</dbReference>
<dbReference type="InterPro" id="IPR003094">
    <property type="entry name" value="6Pfruct_kin"/>
</dbReference>
<sequence>MNVNPSNDITHSVSQSSSGFTSNNQLQVPLKSSKPRVNLSTSDFSASDSSSNSITSFKSLHDISKRTELYQGLISLDTQVKLVVIMVGLPARGKSYIVKKLKRYLSWLSLNVKIFNVGDRRRKLPIFHMSTPSPTDSSSSHTQSAISDHDDLTIHTSGFFDPKNLDASKKREGVAMEALDEIIEWIDSGGQVAIHDATNSTIRRRKNILNKLKSIPGLEVLFIESICNDPDIIEANILLKLKSPDYVHVDPIAAQKDFRERLANYETSYEPLGQFEEENFVQYFKIIDVGRKITTFNINGFLEGQCVFYLMNMNLEPRLIYITRHGESYDNVLGRIGGDASLTESGEKFSLSLSKFVEKHQAQFEKNITDNKKSSLPNMSLPNPDFTPSKTLFPSPSPQGCKLEIWTSMLKRAIQTVQYFDHSKFKFKKFSVLNELYSGLCEGMTYQDIPKVYPREFSDRSQDKLFTRYPGMHGESYVDVIHRLQYIIVELERIRNSVLIVTHRAVARTLLAYFLDINIEDMPYLNIPINYVFICEPKHFGNDLSLYKWIESTDEFVKVDSKILHSDL</sequence>
<reference evidence="5 6" key="1">
    <citation type="journal article" date="2016" name="Mol. Biol. Evol.">
        <title>Genome-Wide Survey of Gut Fungi (Harpellales) Reveals the First Horizontally Transferred Ubiquitin Gene from a Mosquito Host.</title>
        <authorList>
            <person name="Wang Y."/>
            <person name="White M.M."/>
            <person name="Kvist S."/>
            <person name="Moncalvo J.M."/>
        </authorList>
    </citation>
    <scope>NUCLEOTIDE SEQUENCE [LARGE SCALE GENOMIC DNA]</scope>
    <source>
        <strain evidence="5 6">ALG-7-W6</strain>
    </source>
</reference>
<dbReference type="AlphaFoldDB" id="A0A1R0H917"/>
<name>A0A1R0H917_9FUNG</name>
<dbReference type="GO" id="GO:0005524">
    <property type="term" value="F:ATP binding"/>
    <property type="evidence" value="ECO:0007669"/>
    <property type="project" value="UniProtKB-KW"/>
</dbReference>
<feature type="region of interest" description="Disordered" evidence="3">
    <location>
        <begin position="1"/>
        <end position="33"/>
    </location>
</feature>
<evidence type="ECO:0000256" key="2">
    <source>
        <dbReference type="ARBA" id="ARBA00022840"/>
    </source>
</evidence>
<dbReference type="SUPFAM" id="SSF52540">
    <property type="entry name" value="P-loop containing nucleoside triphosphate hydrolases"/>
    <property type="match status" value="1"/>
</dbReference>
<dbReference type="PIRSF" id="PIRSF000709">
    <property type="entry name" value="6PFK_2-Ptase"/>
    <property type="match status" value="1"/>
</dbReference>
<dbReference type="PANTHER" id="PTHR10606">
    <property type="entry name" value="6-PHOSPHOFRUCTO-2-KINASE/FRUCTOSE-2,6-BISPHOSPHATASE"/>
    <property type="match status" value="1"/>
</dbReference>
<proteinExistence type="predicted"/>
<evidence type="ECO:0000259" key="4">
    <source>
        <dbReference type="Pfam" id="PF01591"/>
    </source>
</evidence>
<comment type="caution">
    <text evidence="5">The sequence shown here is derived from an EMBL/GenBank/DDBJ whole genome shotgun (WGS) entry which is preliminary data.</text>
</comment>
<keyword evidence="6" id="KW-1185">Reference proteome</keyword>
<dbReference type="Pfam" id="PF00300">
    <property type="entry name" value="His_Phos_1"/>
    <property type="match status" value="1"/>
</dbReference>
<dbReference type="STRING" id="133383.A0A1R0H917"/>
<dbReference type="InterPro" id="IPR013079">
    <property type="entry name" value="6Phosfructo_kin"/>
</dbReference>
<dbReference type="GO" id="GO:0006003">
    <property type="term" value="P:fructose 2,6-bisphosphate metabolic process"/>
    <property type="evidence" value="ECO:0007669"/>
    <property type="project" value="InterPro"/>
</dbReference>
<dbReference type="GO" id="GO:0003873">
    <property type="term" value="F:6-phosphofructo-2-kinase activity"/>
    <property type="evidence" value="ECO:0007669"/>
    <property type="project" value="InterPro"/>
</dbReference>
<dbReference type="OrthoDB" id="267323at2759"/>
<keyword evidence="1" id="KW-0547">Nucleotide-binding</keyword>
<dbReference type="PRINTS" id="PR00991">
    <property type="entry name" value="6PFRUCTKNASE"/>
</dbReference>
<dbReference type="GO" id="GO:0005829">
    <property type="term" value="C:cytosol"/>
    <property type="evidence" value="ECO:0007669"/>
    <property type="project" value="TreeGrafter"/>
</dbReference>
<dbReference type="SUPFAM" id="SSF53254">
    <property type="entry name" value="Phosphoglycerate mutase-like"/>
    <property type="match status" value="1"/>
</dbReference>
<keyword evidence="5" id="KW-0418">Kinase</keyword>
<dbReference type="Gene3D" id="3.40.50.1240">
    <property type="entry name" value="Phosphoglycerate mutase-like"/>
    <property type="match status" value="1"/>
</dbReference>
<dbReference type="PANTHER" id="PTHR10606:SF32">
    <property type="entry name" value="6-PHOSPHOFRUCTO-2-KINASE 1"/>
    <property type="match status" value="1"/>
</dbReference>
<gene>
    <name evidence="5" type="ORF">AYI68_g129</name>
</gene>
<keyword evidence="5" id="KW-0808">Transferase</keyword>
<dbReference type="EMBL" id="LSSL01000038">
    <property type="protein sequence ID" value="OLY85682.1"/>
    <property type="molecule type" value="Genomic_DNA"/>
</dbReference>
<dbReference type="InterPro" id="IPR027417">
    <property type="entry name" value="P-loop_NTPase"/>
</dbReference>
<keyword evidence="2" id="KW-0067">ATP-binding</keyword>
<evidence type="ECO:0000313" key="5">
    <source>
        <dbReference type="EMBL" id="OLY85682.1"/>
    </source>
</evidence>
<protein>
    <submittedName>
        <fullName evidence="5">Putative 6-phosphofructo-2-kinase</fullName>
    </submittedName>
</protein>
<feature type="compositionally biased region" description="Polar residues" evidence="3">
    <location>
        <begin position="1"/>
        <end position="27"/>
    </location>
</feature>
<dbReference type="FunFam" id="3.40.50.300:FF:000644">
    <property type="entry name" value="GpmB, Fructose-2,6-bisphosphatase"/>
    <property type="match status" value="1"/>
</dbReference>
<feature type="domain" description="6-phosphofructo-2-kinase" evidence="4">
    <location>
        <begin position="74"/>
        <end position="317"/>
    </location>
</feature>
<dbReference type="InterPro" id="IPR029033">
    <property type="entry name" value="His_PPase_superfam"/>
</dbReference>
<dbReference type="GO" id="GO:0006000">
    <property type="term" value="P:fructose metabolic process"/>
    <property type="evidence" value="ECO:0007669"/>
    <property type="project" value="InterPro"/>
</dbReference>
<dbReference type="SMART" id="SM00855">
    <property type="entry name" value="PGAM"/>
    <property type="match status" value="1"/>
</dbReference>
<evidence type="ECO:0000256" key="3">
    <source>
        <dbReference type="SAM" id="MobiDB-lite"/>
    </source>
</evidence>
<evidence type="ECO:0000313" key="6">
    <source>
        <dbReference type="Proteomes" id="UP000187455"/>
    </source>
</evidence>
<dbReference type="InterPro" id="IPR013078">
    <property type="entry name" value="His_Pase_superF_clade-1"/>
</dbReference>